<evidence type="ECO:0000259" key="2">
    <source>
        <dbReference type="Pfam" id="PF08327"/>
    </source>
</evidence>
<evidence type="ECO:0000256" key="1">
    <source>
        <dbReference type="ARBA" id="ARBA00006817"/>
    </source>
</evidence>
<dbReference type="RefSeq" id="WP_284388640.1">
    <property type="nucleotide sequence ID" value="NZ_BSNK01000001.1"/>
</dbReference>
<dbReference type="Proteomes" id="UP001161391">
    <property type="component" value="Unassembled WGS sequence"/>
</dbReference>
<reference evidence="3" key="2">
    <citation type="submission" date="2023-01" db="EMBL/GenBank/DDBJ databases">
        <title>Draft genome sequence of Algimonas ampicilliniresistens strain NBRC 108219.</title>
        <authorList>
            <person name="Sun Q."/>
            <person name="Mori K."/>
        </authorList>
    </citation>
    <scope>NUCLEOTIDE SEQUENCE</scope>
    <source>
        <strain evidence="3">NBRC 108219</strain>
    </source>
</reference>
<comment type="caution">
    <text evidence="3">The sequence shown here is derived from an EMBL/GenBank/DDBJ whole genome shotgun (WGS) entry which is preliminary data.</text>
</comment>
<gene>
    <name evidence="3" type="ORF">GCM10007853_12030</name>
</gene>
<dbReference type="Pfam" id="PF08327">
    <property type="entry name" value="AHSA1"/>
    <property type="match status" value="1"/>
</dbReference>
<dbReference type="SUPFAM" id="SSF55961">
    <property type="entry name" value="Bet v1-like"/>
    <property type="match status" value="1"/>
</dbReference>
<name>A0ABQ5V742_9PROT</name>
<feature type="domain" description="Activator of Hsp90 ATPase homologue 1/2-like C-terminal" evidence="2">
    <location>
        <begin position="11"/>
        <end position="125"/>
    </location>
</feature>
<dbReference type="InterPro" id="IPR013538">
    <property type="entry name" value="ASHA1/2-like_C"/>
</dbReference>
<accession>A0ABQ5V742</accession>
<organism evidence="3 4">
    <name type="scientific">Algimonas ampicilliniresistens</name>
    <dbReference type="NCBI Taxonomy" id="1298735"/>
    <lineage>
        <taxon>Bacteria</taxon>
        <taxon>Pseudomonadati</taxon>
        <taxon>Pseudomonadota</taxon>
        <taxon>Alphaproteobacteria</taxon>
        <taxon>Maricaulales</taxon>
        <taxon>Robiginitomaculaceae</taxon>
        <taxon>Algimonas</taxon>
    </lineage>
</organism>
<sequence length="128" mass="14186">MPIYQDILLSADPHKVFKTLTSSDDFGAMTGQPADMDVNAGGAFTCFNGQISGRFIELTLGKQIVQAWRPGNWDAGVHSIVRIDLAPDKAGTRLTLFHDAYPPEFEPHLEAGWDKMYWDPLKAFLTSS</sequence>
<keyword evidence="4" id="KW-1185">Reference proteome</keyword>
<evidence type="ECO:0000313" key="3">
    <source>
        <dbReference type="EMBL" id="GLQ23329.1"/>
    </source>
</evidence>
<comment type="similarity">
    <text evidence="1">Belongs to the AHA1 family.</text>
</comment>
<proteinExistence type="inferred from homology"/>
<evidence type="ECO:0000313" key="4">
    <source>
        <dbReference type="Proteomes" id="UP001161391"/>
    </source>
</evidence>
<dbReference type="InterPro" id="IPR023393">
    <property type="entry name" value="START-like_dom_sf"/>
</dbReference>
<dbReference type="EMBL" id="BSNK01000001">
    <property type="protein sequence ID" value="GLQ23329.1"/>
    <property type="molecule type" value="Genomic_DNA"/>
</dbReference>
<reference evidence="3" key="1">
    <citation type="journal article" date="2014" name="Int. J. Syst. Evol. Microbiol.">
        <title>Complete genome of a new Firmicutes species belonging to the dominant human colonic microbiota ('Ruminococcus bicirculans') reveals two chromosomes and a selective capacity to utilize plant glucans.</title>
        <authorList>
            <consortium name="NISC Comparative Sequencing Program"/>
            <person name="Wegmann U."/>
            <person name="Louis P."/>
            <person name="Goesmann A."/>
            <person name="Henrissat B."/>
            <person name="Duncan S.H."/>
            <person name="Flint H.J."/>
        </authorList>
    </citation>
    <scope>NUCLEOTIDE SEQUENCE</scope>
    <source>
        <strain evidence="3">NBRC 108219</strain>
    </source>
</reference>
<protein>
    <recommendedName>
        <fullName evidence="2">Activator of Hsp90 ATPase homologue 1/2-like C-terminal domain-containing protein</fullName>
    </recommendedName>
</protein>
<dbReference type="Gene3D" id="3.30.530.20">
    <property type="match status" value="1"/>
</dbReference>